<feature type="compositionally biased region" description="Polar residues" evidence="1">
    <location>
        <begin position="608"/>
        <end position="632"/>
    </location>
</feature>
<keyword evidence="3" id="KW-1185">Reference proteome</keyword>
<dbReference type="Proteomes" id="UP000242525">
    <property type="component" value="Unassembled WGS sequence"/>
</dbReference>
<dbReference type="EMBL" id="CCBN010000004">
    <property type="protein sequence ID" value="CDO52857.1"/>
    <property type="molecule type" value="Genomic_DNA"/>
</dbReference>
<sequence>MESSEYTPFPVTKVLDHFESSIRKVAKLRQEKANGVGLNTIYNEERSDKPYHTHWKNTIPQWYKAIFSHPTTREKLKASLTGVYKFDTLEYHQEFLRNHIFEEIIHSSETSSMSEVMLTEVMPLYKFNGAWELIELNFHTFPLWHLWIMSLLKAKLGQNHPALGLSAKTYLTPSTKGQLTDELASIHELVINSLENYSGEETTANRKTLLVQSTAKDGTLDIPKLFSKSASGSPLMQEELIPPMLLDLFKRRPVTFEITTPLVARYKWVLNEIVKANSKQYAELLSSTDLLIDTFTIEDYHTFHECMKILWVVLEPLYAFMWSHSQVVSKPAFMAAMIYSTMTSDKSLMPYMVNPDAFQKRFPVLFDFYYLMLDLAQVGIKEPLKDRQEYDFDAGRKKTEENDKKVDRILPLSENDGSHVSAPLSSSFEIPVEPVNPHHDYDSDSDISHETMLEQIRKALGPSNTTTTKGETEPRIENNIPVSSGFNSTSGTLTSALSAAPVTAGSSSQPKKPGFFFERKEGERPIAVPRSVKSNASSVGSSTGTYASSSASAGDLPRNTKPKLSHRTSSSPRGECVSVSAGGAKRTRIDGNAGKGLTAPGLAKNEAAANSSGTQQNPPARSGGSSTNSTMDNETCQKIMHELQTHIMNRYKNEARYDTMSNYVSSDGEVSATDLMDSSDPNLGYLKKCYAKFFDIIIDGRSAELRRLPSEFKPVLIFGFVAFSFQMNSPKAPQVRSQEDLFRFVYNDEALMELQHFLPEMPIAIGFVQLFTFIETIMQTPEGMPTRLAERIDPLLSLDKISAPTDFENFAKTLGMIQEVDGLSAFFMAVLLRSSGWKRIEKQIADNDAMCDIMYDQCIDVIRAMIKPGGSEKPVGNDELEFTLTSPMWLVRTKGYHICHDLSLFDPKSFKKDNRSLGLVERVQKLATQHKKPINPEWVHQIEGVGDVRLKLLNNANPTAGDYKIITIKDVFYVPSMRYNVFSLSGGGINKMTLADPLAPAFSPQNQISIAVPNTSKKKRSNKTAPLYISFKLEVFHFDLVPFVIDYTHFGGNGNHDNPALKEVKVRALEIKAPLGNQLTGIGDVEML</sequence>
<gene>
    <name evidence="2" type="ORF">BN980_GECA04s00582g</name>
</gene>
<organism evidence="2 3">
    <name type="scientific">Geotrichum candidum</name>
    <name type="common">Oospora lactis</name>
    <name type="synonym">Dipodascus geotrichum</name>
    <dbReference type="NCBI Taxonomy" id="1173061"/>
    <lineage>
        <taxon>Eukaryota</taxon>
        <taxon>Fungi</taxon>
        <taxon>Dikarya</taxon>
        <taxon>Ascomycota</taxon>
        <taxon>Saccharomycotina</taxon>
        <taxon>Dipodascomycetes</taxon>
        <taxon>Dipodascales</taxon>
        <taxon>Dipodascaceae</taxon>
        <taxon>Geotrichum</taxon>
    </lineage>
</organism>
<proteinExistence type="predicted"/>
<evidence type="ECO:0000313" key="2">
    <source>
        <dbReference type="EMBL" id="CDO52857.1"/>
    </source>
</evidence>
<reference evidence="2" key="1">
    <citation type="submission" date="2014-03" db="EMBL/GenBank/DDBJ databases">
        <authorList>
            <person name="Casaregola S."/>
        </authorList>
    </citation>
    <scope>NUCLEOTIDE SEQUENCE [LARGE SCALE GENOMIC DNA]</scope>
    <source>
        <strain evidence="2">CLIB 918</strain>
    </source>
</reference>
<protein>
    <submittedName>
        <fullName evidence="2">Uncharacterized protein</fullName>
    </submittedName>
</protein>
<comment type="caution">
    <text evidence="2">The sequence shown here is derived from an EMBL/GenBank/DDBJ whole genome shotgun (WGS) entry which is preliminary data.</text>
</comment>
<evidence type="ECO:0000313" key="3">
    <source>
        <dbReference type="Proteomes" id="UP000242525"/>
    </source>
</evidence>
<evidence type="ECO:0000256" key="1">
    <source>
        <dbReference type="SAM" id="MobiDB-lite"/>
    </source>
</evidence>
<feature type="region of interest" description="Disordered" evidence="1">
    <location>
        <begin position="526"/>
        <end position="632"/>
    </location>
</feature>
<feature type="region of interest" description="Disordered" evidence="1">
    <location>
        <begin position="457"/>
        <end position="484"/>
    </location>
</feature>
<feature type="compositionally biased region" description="Low complexity" evidence="1">
    <location>
        <begin position="531"/>
        <end position="554"/>
    </location>
</feature>
<accession>A0A0J9X5Y9</accession>
<dbReference type="AlphaFoldDB" id="A0A0J9X5Y9"/>
<name>A0A0J9X5Y9_GEOCN</name>